<evidence type="ECO:0000256" key="2">
    <source>
        <dbReference type="ARBA" id="ARBA00022490"/>
    </source>
</evidence>
<dbReference type="KEGG" id="mpau:ZMTM_15720"/>
<keyword evidence="3 8" id="KW-0436">Ligase</keyword>
<evidence type="ECO:0000313" key="11">
    <source>
        <dbReference type="Proteomes" id="UP000826722"/>
    </source>
</evidence>
<dbReference type="Gene3D" id="1.20.59.20">
    <property type="match status" value="1"/>
</dbReference>
<dbReference type="Pfam" id="PF09179">
    <property type="entry name" value="TilS"/>
    <property type="match status" value="1"/>
</dbReference>
<evidence type="ECO:0000256" key="1">
    <source>
        <dbReference type="ARBA" id="ARBA00004496"/>
    </source>
</evidence>
<dbReference type="GO" id="GO:0005524">
    <property type="term" value="F:ATP binding"/>
    <property type="evidence" value="ECO:0007669"/>
    <property type="project" value="UniProtKB-UniRule"/>
</dbReference>
<proteinExistence type="inferred from homology"/>
<sequence>MQLHIADFIQPLELKGQTLVLALSGGLDSRVLLHLLASQQKNIGFKLRAVHVHHGLSPNAEKWAEFCRTICNEIDIPIDVIYVKVPLDSGLGIEAAARNSRYKALIENSGQDQIVLAHHQDDQAETLLLQLLRGAGAKGLAAMAAIDQKRRLLRPLLDVLRHQLEAYATAHDLAWIEDESNEDEHYDRNFCRHQILPVLTQRFPAVSQNLARSASHLAEASALLDELASLDARTIAHHQIDVAALSQLSDARARNLLRWWLAQQEQPLPNTNRLQEMLHQLLSAKSDAALKVAVDAQNDIWLRRYQGMAYIQKNAEALPIAMIWQGEAELVLPDGSRLLFERKSGAGLAAERLGINKLRVSHRVGGERFKPDWARPTRTLKHLLQEAHIPPWQREHLPLIYWDETLAIVPGIGVACELQAREDEPGLVVSLHS</sequence>
<dbReference type="HAMAP" id="MF_01161">
    <property type="entry name" value="tRNA_Ile_lys_synt"/>
    <property type="match status" value="1"/>
</dbReference>
<comment type="catalytic activity">
    <reaction evidence="7 8">
        <text>cytidine(34) in tRNA(Ile2) + L-lysine + ATP = lysidine(34) in tRNA(Ile2) + AMP + diphosphate + H(+)</text>
        <dbReference type="Rhea" id="RHEA:43744"/>
        <dbReference type="Rhea" id="RHEA-COMP:10625"/>
        <dbReference type="Rhea" id="RHEA-COMP:10670"/>
        <dbReference type="ChEBI" id="CHEBI:15378"/>
        <dbReference type="ChEBI" id="CHEBI:30616"/>
        <dbReference type="ChEBI" id="CHEBI:32551"/>
        <dbReference type="ChEBI" id="CHEBI:33019"/>
        <dbReference type="ChEBI" id="CHEBI:82748"/>
        <dbReference type="ChEBI" id="CHEBI:83665"/>
        <dbReference type="ChEBI" id="CHEBI:456215"/>
        <dbReference type="EC" id="6.3.4.19"/>
    </reaction>
</comment>
<dbReference type="InterPro" id="IPR012795">
    <property type="entry name" value="tRNA_Ile_lys_synt_N"/>
</dbReference>
<dbReference type="GO" id="GO:0032267">
    <property type="term" value="F:tRNA(Ile)-lysidine synthase activity"/>
    <property type="evidence" value="ECO:0007669"/>
    <property type="project" value="UniProtKB-EC"/>
</dbReference>
<feature type="domain" description="Lysidine-tRNA(Ile) synthetase C-terminal" evidence="9">
    <location>
        <begin position="358"/>
        <end position="429"/>
    </location>
</feature>
<dbReference type="GO" id="GO:0006400">
    <property type="term" value="P:tRNA modification"/>
    <property type="evidence" value="ECO:0007669"/>
    <property type="project" value="UniProtKB-UniRule"/>
</dbReference>
<evidence type="ECO:0000259" key="9">
    <source>
        <dbReference type="SMART" id="SM00977"/>
    </source>
</evidence>
<dbReference type="SUPFAM" id="SSF52402">
    <property type="entry name" value="Adenine nucleotide alpha hydrolases-like"/>
    <property type="match status" value="1"/>
</dbReference>
<dbReference type="InterPro" id="IPR012796">
    <property type="entry name" value="Lysidine-tRNA-synth_C"/>
</dbReference>
<dbReference type="AlphaFoldDB" id="A0A8D5G3G0"/>
<keyword evidence="4 8" id="KW-0819">tRNA processing</keyword>
<dbReference type="SUPFAM" id="SSF82829">
    <property type="entry name" value="MesJ substrate recognition domain-like"/>
    <property type="match status" value="1"/>
</dbReference>
<dbReference type="InterPro" id="IPR014729">
    <property type="entry name" value="Rossmann-like_a/b/a_fold"/>
</dbReference>
<dbReference type="SMART" id="SM00977">
    <property type="entry name" value="TilS_C"/>
    <property type="match status" value="1"/>
</dbReference>
<comment type="subcellular location">
    <subcellularLocation>
        <location evidence="1 8">Cytoplasm</location>
    </subcellularLocation>
</comment>
<dbReference type="SUPFAM" id="SSF56037">
    <property type="entry name" value="PheT/TilS domain"/>
    <property type="match status" value="1"/>
</dbReference>
<comment type="function">
    <text evidence="8">Ligates lysine onto the cytidine present at position 34 of the AUA codon-specific tRNA(Ile) that contains the anticodon CAU, in an ATP-dependent manner. Cytidine is converted to lysidine, thus changing the amino acid specificity of the tRNA from methionine to isoleucine.</text>
</comment>
<accession>A0A8D5G3G0</accession>
<dbReference type="EC" id="6.3.4.19" evidence="8"/>
<dbReference type="NCBIfam" id="TIGR02432">
    <property type="entry name" value="lysidine_TilS_N"/>
    <property type="match status" value="1"/>
</dbReference>
<reference evidence="10" key="1">
    <citation type="journal article" date="2021" name="Arch. Microbiol.">
        <title>Methyloradius palustris gen. nov., sp. nov., a methanol-oxidizing bacterium isolated from snow.</title>
        <authorList>
            <person name="Miyadera T."/>
            <person name="Kojima H."/>
            <person name="Fukui M."/>
        </authorList>
    </citation>
    <scope>NUCLEOTIDE SEQUENCE</scope>
    <source>
        <strain evidence="10">Zm11</strain>
    </source>
</reference>
<organism evidence="10 11">
    <name type="scientific">Methyloradius palustris</name>
    <dbReference type="NCBI Taxonomy" id="2778876"/>
    <lineage>
        <taxon>Bacteria</taxon>
        <taxon>Pseudomonadati</taxon>
        <taxon>Pseudomonadota</taxon>
        <taxon>Betaproteobacteria</taxon>
        <taxon>Nitrosomonadales</taxon>
        <taxon>Methylophilaceae</taxon>
        <taxon>Methyloradius</taxon>
    </lineage>
</organism>
<keyword evidence="5 8" id="KW-0547">Nucleotide-binding</keyword>
<keyword evidence="11" id="KW-1185">Reference proteome</keyword>
<evidence type="ECO:0000256" key="7">
    <source>
        <dbReference type="ARBA" id="ARBA00048539"/>
    </source>
</evidence>
<evidence type="ECO:0000256" key="4">
    <source>
        <dbReference type="ARBA" id="ARBA00022694"/>
    </source>
</evidence>
<dbReference type="Gene3D" id="3.40.50.620">
    <property type="entry name" value="HUPs"/>
    <property type="match status" value="1"/>
</dbReference>
<evidence type="ECO:0000256" key="8">
    <source>
        <dbReference type="HAMAP-Rule" id="MF_01161"/>
    </source>
</evidence>
<dbReference type="InterPro" id="IPR015262">
    <property type="entry name" value="tRNA_Ile_lys_synt_subst-bd"/>
</dbReference>
<comment type="domain">
    <text evidence="8">The N-terminal region contains the highly conserved SGGXDS motif, predicted to be a P-loop motif involved in ATP binding.</text>
</comment>
<dbReference type="RefSeq" id="WP_221763416.1">
    <property type="nucleotide sequence ID" value="NZ_AP024110.1"/>
</dbReference>
<evidence type="ECO:0000256" key="6">
    <source>
        <dbReference type="ARBA" id="ARBA00022840"/>
    </source>
</evidence>
<protein>
    <recommendedName>
        <fullName evidence="8">tRNA(Ile)-lysidine synthase</fullName>
        <ecNumber evidence="8">6.3.4.19</ecNumber>
    </recommendedName>
    <alternativeName>
        <fullName evidence="8">tRNA(Ile)-2-lysyl-cytidine synthase</fullName>
    </alternativeName>
    <alternativeName>
        <fullName evidence="8">tRNA(Ile)-lysidine synthetase</fullName>
    </alternativeName>
</protein>
<dbReference type="PANTHER" id="PTHR43033:SF1">
    <property type="entry name" value="TRNA(ILE)-LYSIDINE SYNTHASE-RELATED"/>
    <property type="match status" value="1"/>
</dbReference>
<keyword evidence="6 8" id="KW-0067">ATP-binding</keyword>
<dbReference type="PANTHER" id="PTHR43033">
    <property type="entry name" value="TRNA(ILE)-LYSIDINE SYNTHASE-RELATED"/>
    <property type="match status" value="1"/>
</dbReference>
<name>A0A8D5G3G0_9PROT</name>
<dbReference type="CDD" id="cd01992">
    <property type="entry name" value="TilS_N"/>
    <property type="match status" value="1"/>
</dbReference>
<gene>
    <name evidence="8 10" type="primary">tilS</name>
    <name evidence="10" type="ORF">ZMTM_15720</name>
</gene>
<comment type="similarity">
    <text evidence="8">Belongs to the tRNA(Ile)-lysidine synthase family.</text>
</comment>
<evidence type="ECO:0000256" key="5">
    <source>
        <dbReference type="ARBA" id="ARBA00022741"/>
    </source>
</evidence>
<dbReference type="InterPro" id="IPR011063">
    <property type="entry name" value="TilS/TtcA_N"/>
</dbReference>
<dbReference type="InterPro" id="IPR012094">
    <property type="entry name" value="tRNA_Ile_lys_synt"/>
</dbReference>
<dbReference type="GO" id="GO:0005737">
    <property type="term" value="C:cytoplasm"/>
    <property type="evidence" value="ECO:0007669"/>
    <property type="project" value="UniProtKB-SubCell"/>
</dbReference>
<evidence type="ECO:0000256" key="3">
    <source>
        <dbReference type="ARBA" id="ARBA00022598"/>
    </source>
</evidence>
<dbReference type="Pfam" id="PF11734">
    <property type="entry name" value="TilS_C"/>
    <property type="match status" value="1"/>
</dbReference>
<dbReference type="Proteomes" id="UP000826722">
    <property type="component" value="Chromosome"/>
</dbReference>
<dbReference type="NCBIfam" id="TIGR02433">
    <property type="entry name" value="lysidine_TilS_C"/>
    <property type="match status" value="1"/>
</dbReference>
<feature type="binding site" evidence="8">
    <location>
        <begin position="24"/>
        <end position="29"/>
    </location>
    <ligand>
        <name>ATP</name>
        <dbReference type="ChEBI" id="CHEBI:30616"/>
    </ligand>
</feature>
<evidence type="ECO:0000313" key="10">
    <source>
        <dbReference type="EMBL" id="BCM25313.1"/>
    </source>
</evidence>
<dbReference type="Pfam" id="PF01171">
    <property type="entry name" value="ATP_bind_3"/>
    <property type="match status" value="1"/>
</dbReference>
<dbReference type="EMBL" id="AP024110">
    <property type="protein sequence ID" value="BCM25313.1"/>
    <property type="molecule type" value="Genomic_DNA"/>
</dbReference>
<keyword evidence="2 8" id="KW-0963">Cytoplasm</keyword>